<dbReference type="PROSITE" id="PS51257">
    <property type="entry name" value="PROKAR_LIPOPROTEIN"/>
    <property type="match status" value="1"/>
</dbReference>
<dbReference type="EnsemblMetazoa" id="ASIC004245-RA">
    <property type="protein sequence ID" value="ASIC004245-PA"/>
    <property type="gene ID" value="ASIC004245"/>
</dbReference>
<dbReference type="EMBL" id="ATLV01012872">
    <property type="status" value="NOT_ANNOTATED_CDS"/>
    <property type="molecule type" value="Genomic_DNA"/>
</dbReference>
<evidence type="ECO:0000313" key="2">
    <source>
        <dbReference type="EMBL" id="KFB37042.1"/>
    </source>
</evidence>
<keyword evidence="4" id="KW-1185">Reference proteome</keyword>
<organism evidence="2">
    <name type="scientific">Anopheles sinensis</name>
    <name type="common">Mosquito</name>
    <dbReference type="NCBI Taxonomy" id="74873"/>
    <lineage>
        <taxon>Eukaryota</taxon>
        <taxon>Metazoa</taxon>
        <taxon>Ecdysozoa</taxon>
        <taxon>Arthropoda</taxon>
        <taxon>Hexapoda</taxon>
        <taxon>Insecta</taxon>
        <taxon>Pterygota</taxon>
        <taxon>Neoptera</taxon>
        <taxon>Endopterygota</taxon>
        <taxon>Diptera</taxon>
        <taxon>Nematocera</taxon>
        <taxon>Culicoidea</taxon>
        <taxon>Culicidae</taxon>
        <taxon>Anophelinae</taxon>
        <taxon>Anopheles</taxon>
    </lineage>
</organism>
<dbReference type="VEuPathDB" id="VectorBase:ASIC004245"/>
<evidence type="ECO:0000256" key="1">
    <source>
        <dbReference type="SAM" id="MobiDB-lite"/>
    </source>
</evidence>
<reference evidence="3" key="2">
    <citation type="submission" date="2020-05" db="UniProtKB">
        <authorList>
            <consortium name="EnsemblMetazoa"/>
        </authorList>
    </citation>
    <scope>IDENTIFICATION</scope>
</reference>
<protein>
    <submittedName>
        <fullName evidence="2 3">Acylphosphatase</fullName>
    </submittedName>
</protein>
<gene>
    <name evidence="2" type="ORF">ZHAS_00004245</name>
</gene>
<name>A0A084VGE8_ANOSI</name>
<feature type="region of interest" description="Disordered" evidence="1">
    <location>
        <begin position="43"/>
        <end position="75"/>
    </location>
</feature>
<reference evidence="2 4" key="1">
    <citation type="journal article" date="2014" name="BMC Genomics">
        <title>Genome sequence of Anopheles sinensis provides insight into genetics basis of mosquito competence for malaria parasites.</title>
        <authorList>
            <person name="Zhou D."/>
            <person name="Zhang D."/>
            <person name="Ding G."/>
            <person name="Shi L."/>
            <person name="Hou Q."/>
            <person name="Ye Y."/>
            <person name="Xu Y."/>
            <person name="Zhou H."/>
            <person name="Xiong C."/>
            <person name="Li S."/>
            <person name="Yu J."/>
            <person name="Hong S."/>
            <person name="Yu X."/>
            <person name="Zou P."/>
            <person name="Chen C."/>
            <person name="Chang X."/>
            <person name="Wang W."/>
            <person name="Lv Y."/>
            <person name="Sun Y."/>
            <person name="Ma L."/>
            <person name="Shen B."/>
            <person name="Zhu C."/>
        </authorList>
    </citation>
    <scope>NUCLEOTIDE SEQUENCE [LARGE SCALE GENOMIC DNA]</scope>
</reference>
<evidence type="ECO:0000313" key="4">
    <source>
        <dbReference type="Proteomes" id="UP000030765"/>
    </source>
</evidence>
<sequence length="109" mass="12346">MTPRCDIPSDRGITNPSSSLASCAIPDVCFPLRAATFTCGVRRHRKRTGSSHHATHTPKRRTEPNEPTRKRSTGQLTGRAMLLSVWFRTTESEWNRVETHMSRADWPEA</sequence>
<proteinExistence type="predicted"/>
<dbReference type="AlphaFoldDB" id="A0A084VGE8"/>
<dbReference type="EMBL" id="KE524821">
    <property type="protein sequence ID" value="KFB37042.1"/>
    <property type="molecule type" value="Genomic_DNA"/>
</dbReference>
<accession>A0A084VGE8</accession>
<feature type="compositionally biased region" description="Basic residues" evidence="1">
    <location>
        <begin position="43"/>
        <end position="59"/>
    </location>
</feature>
<dbReference type="Proteomes" id="UP000030765">
    <property type="component" value="Unassembled WGS sequence"/>
</dbReference>
<evidence type="ECO:0000313" key="3">
    <source>
        <dbReference type="EnsemblMetazoa" id="ASIC004245-PA"/>
    </source>
</evidence>
<feature type="compositionally biased region" description="Basic and acidic residues" evidence="1">
    <location>
        <begin position="60"/>
        <end position="69"/>
    </location>
</feature>